<feature type="non-terminal residue" evidence="1">
    <location>
        <position position="621"/>
    </location>
</feature>
<feature type="non-terminal residue" evidence="1">
    <location>
        <position position="1"/>
    </location>
</feature>
<name>A0A7K6HNA1_9PASS</name>
<sequence>AAFFGAVARGNPVVDSFESELRRVLGSLRRLRGAGEAKPPQHDLHRHGVNTLFNIWIKYKPRLPEWYYNERLVKVGDTLAQIKEYKLALLQCYERYLQQFVSGNLDDVMDDVHRFKSTFFPNGFGDKTAALTFHALQARNVCIYQMVCSSDRNLQNQESLQTCLNVLTSLRLTMQVALPQENLCWLLYNGTIHIYTICRHLMMMGQSAKVLEYLLWASVCMESSIPLLSVHYLTWRATLYTAVSQCYFDCQASIHGEIFARRGLIKIDELKQLENDSSSLENTETQKIFREATLKMAVMIFKRAVYESRRKSKSSRRESKVNPRKAVDLSWPRNPTERLLVEMFDCAAAQFLAILEALSDNNRNLLPPHPPVPDEIEICVVISELFSAGLEILSGNNLKEARRVENIFLITTGEEGVSGDAAVKFVKLAFSYEEWGVFDSALELVVNFLQAQDDPGWKKAEIELKLLTLMQPLVFPGQFERSFSVSDNNSKEASTLQGSEQMQTISKESLKHEDPLHDHMVLATTVFSCVSTSEQIVHPDKEILLDVIMCLWQKCKMELQQIQTSGSDCLEYIDKHKAYQSVHILWLINEIIEKSGIAGTNVMFVEMILCLSAILENVADS</sequence>
<dbReference type="EMBL" id="VZRN01002121">
    <property type="protein sequence ID" value="NWV77180.1"/>
    <property type="molecule type" value="Genomic_DNA"/>
</dbReference>
<dbReference type="GO" id="GO:0060271">
    <property type="term" value="P:cilium assembly"/>
    <property type="evidence" value="ECO:0007669"/>
    <property type="project" value="TreeGrafter"/>
</dbReference>
<dbReference type="Pfam" id="PF14858">
    <property type="entry name" value="CFAP54_N"/>
    <property type="match status" value="1"/>
</dbReference>
<proteinExistence type="predicted"/>
<protein>
    <submittedName>
        <fullName evidence="1">CFA54 protein</fullName>
    </submittedName>
</protein>
<evidence type="ECO:0000313" key="2">
    <source>
        <dbReference type="Proteomes" id="UP000521322"/>
    </source>
</evidence>
<reference evidence="1 2" key="1">
    <citation type="submission" date="2019-09" db="EMBL/GenBank/DDBJ databases">
        <title>Bird 10,000 Genomes (B10K) Project - Family phase.</title>
        <authorList>
            <person name="Zhang G."/>
        </authorList>
    </citation>
    <scope>NUCLEOTIDE SEQUENCE [LARGE SCALE GENOMIC DNA]</scope>
    <source>
        <strain evidence="1">B10K-DU-029-49</strain>
        <tissue evidence="1">Liver</tissue>
    </source>
</reference>
<gene>
    <name evidence="1" type="primary">Cfap54_0</name>
    <name evidence="1" type="ORF">DASBRO_R03065</name>
</gene>
<organism evidence="1 2">
    <name type="scientific">Dasyornis broadbenti</name>
    <name type="common">rufous bristle-bird</name>
    <dbReference type="NCBI Taxonomy" id="243059"/>
    <lineage>
        <taxon>Eukaryota</taxon>
        <taxon>Metazoa</taxon>
        <taxon>Chordata</taxon>
        <taxon>Craniata</taxon>
        <taxon>Vertebrata</taxon>
        <taxon>Euteleostomi</taxon>
        <taxon>Archelosauria</taxon>
        <taxon>Archosauria</taxon>
        <taxon>Dinosauria</taxon>
        <taxon>Saurischia</taxon>
        <taxon>Theropoda</taxon>
        <taxon>Coelurosauria</taxon>
        <taxon>Aves</taxon>
        <taxon>Neognathae</taxon>
        <taxon>Neoaves</taxon>
        <taxon>Telluraves</taxon>
        <taxon>Australaves</taxon>
        <taxon>Passeriformes</taxon>
        <taxon>Meliphagoidea</taxon>
        <taxon>Dasyornithidae</taxon>
        <taxon>Dasyornis</taxon>
    </lineage>
</organism>
<dbReference type="PANTHER" id="PTHR33487:SF1">
    <property type="entry name" value="CILIA- AND FLAGELLA-ASSOCIATED PROTEIN 54"/>
    <property type="match status" value="1"/>
</dbReference>
<dbReference type="AlphaFoldDB" id="A0A7K6HNA1"/>
<comment type="caution">
    <text evidence="1">The sequence shown here is derived from an EMBL/GenBank/DDBJ whole genome shotgun (WGS) entry which is preliminary data.</text>
</comment>
<dbReference type="Proteomes" id="UP000521322">
    <property type="component" value="Unassembled WGS sequence"/>
</dbReference>
<evidence type="ECO:0000313" key="1">
    <source>
        <dbReference type="EMBL" id="NWV77180.1"/>
    </source>
</evidence>
<accession>A0A7K6HNA1</accession>
<dbReference type="InterPro" id="IPR027912">
    <property type="entry name" value="CFAP54"/>
</dbReference>
<keyword evidence="2" id="KW-1185">Reference proteome</keyword>
<dbReference type="PANTHER" id="PTHR33487">
    <property type="entry name" value="CILIA- AND FLAGELLA-ASSOCIATED PROTEIN 54"/>
    <property type="match status" value="1"/>
</dbReference>